<proteinExistence type="predicted"/>
<feature type="domain" description="Berberine/berberine-like" evidence="5">
    <location>
        <begin position="147"/>
        <end position="200"/>
    </location>
</feature>
<evidence type="ECO:0000259" key="5">
    <source>
        <dbReference type="Pfam" id="PF08031"/>
    </source>
</evidence>
<keyword evidence="2" id="KW-0285">Flavoprotein</keyword>
<gene>
    <name evidence="6" type="ORF">BDK92_0981</name>
</gene>
<keyword evidence="7" id="KW-1185">Reference proteome</keyword>
<dbReference type="AlphaFoldDB" id="A0A495JCI0"/>
<reference evidence="6 7" key="1">
    <citation type="submission" date="2018-10" db="EMBL/GenBank/DDBJ databases">
        <title>Sequencing the genomes of 1000 actinobacteria strains.</title>
        <authorList>
            <person name="Klenk H.-P."/>
        </authorList>
    </citation>
    <scope>NUCLEOTIDE SEQUENCE [LARGE SCALE GENOMIC DNA]</scope>
    <source>
        <strain evidence="6 7">DSM 45175</strain>
    </source>
</reference>
<evidence type="ECO:0000256" key="1">
    <source>
        <dbReference type="ARBA" id="ARBA00001974"/>
    </source>
</evidence>
<evidence type="ECO:0000313" key="6">
    <source>
        <dbReference type="EMBL" id="RKR86716.1"/>
    </source>
</evidence>
<name>A0A495JCI0_9ACTN</name>
<protein>
    <submittedName>
        <fullName evidence="6">Berberine-like enzyme</fullName>
    </submittedName>
</protein>
<dbReference type="Pfam" id="PF08031">
    <property type="entry name" value="BBE"/>
    <property type="match status" value="1"/>
</dbReference>
<keyword evidence="4" id="KW-0560">Oxidoreductase</keyword>
<dbReference type="InterPro" id="IPR012951">
    <property type="entry name" value="BBE"/>
</dbReference>
<dbReference type="EMBL" id="RBKT01000001">
    <property type="protein sequence ID" value="RKR86716.1"/>
    <property type="molecule type" value="Genomic_DNA"/>
</dbReference>
<comment type="caution">
    <text evidence="6">The sequence shown here is derived from an EMBL/GenBank/DDBJ whole genome shotgun (WGS) entry which is preliminary data.</text>
</comment>
<dbReference type="GO" id="GO:0050660">
    <property type="term" value="F:flavin adenine dinucleotide binding"/>
    <property type="evidence" value="ECO:0007669"/>
    <property type="project" value="InterPro"/>
</dbReference>
<keyword evidence="3" id="KW-0274">FAD</keyword>
<evidence type="ECO:0000256" key="2">
    <source>
        <dbReference type="ARBA" id="ARBA00022630"/>
    </source>
</evidence>
<dbReference type="Gene3D" id="3.40.462.20">
    <property type="match status" value="1"/>
</dbReference>
<dbReference type="PANTHER" id="PTHR42973">
    <property type="entry name" value="BINDING OXIDOREDUCTASE, PUTATIVE (AFU_ORTHOLOGUE AFUA_1G17690)-RELATED"/>
    <property type="match status" value="1"/>
</dbReference>
<comment type="cofactor">
    <cofactor evidence="1">
        <name>FAD</name>
        <dbReference type="ChEBI" id="CHEBI:57692"/>
    </cofactor>
</comment>
<organism evidence="6 7">
    <name type="scientific">Micromonospora pisi</name>
    <dbReference type="NCBI Taxonomy" id="589240"/>
    <lineage>
        <taxon>Bacteria</taxon>
        <taxon>Bacillati</taxon>
        <taxon>Actinomycetota</taxon>
        <taxon>Actinomycetes</taxon>
        <taxon>Micromonosporales</taxon>
        <taxon>Micromonosporaceae</taxon>
        <taxon>Micromonospora</taxon>
    </lineage>
</organism>
<evidence type="ECO:0000256" key="3">
    <source>
        <dbReference type="ARBA" id="ARBA00022827"/>
    </source>
</evidence>
<accession>A0A495JCI0</accession>
<evidence type="ECO:0000256" key="4">
    <source>
        <dbReference type="ARBA" id="ARBA00023002"/>
    </source>
</evidence>
<dbReference type="PANTHER" id="PTHR42973:SF39">
    <property type="entry name" value="FAD-BINDING PCMH-TYPE DOMAIN-CONTAINING PROTEIN"/>
    <property type="match status" value="1"/>
</dbReference>
<dbReference type="GO" id="GO:0016491">
    <property type="term" value="F:oxidoreductase activity"/>
    <property type="evidence" value="ECO:0007669"/>
    <property type="project" value="UniProtKB-KW"/>
</dbReference>
<sequence>MAAHAEEMIAGAGVRPVFDGSESAPFLSESNWITEPAGRSKNKFADLRRGFTGGQIATIYQQLTRTDYVNPAAAVSLSTFGGQVNAVPPDATATAARDTVVRAYFTPGHWTSPADDALHIGWIREFYRAVFADTGGVPVPGPVTAGSYINYPDVDLADPGWNTSGVSWETLYYKGNYARLQQIKRRYDPRDVFRHALSIRLPG</sequence>
<evidence type="ECO:0000313" key="7">
    <source>
        <dbReference type="Proteomes" id="UP000277671"/>
    </source>
</evidence>
<dbReference type="RefSeq" id="WP_246016823.1">
    <property type="nucleotide sequence ID" value="NZ_RBKT01000001.1"/>
</dbReference>
<dbReference type="InterPro" id="IPR050416">
    <property type="entry name" value="FAD-linked_Oxidoreductase"/>
</dbReference>
<dbReference type="Proteomes" id="UP000277671">
    <property type="component" value="Unassembled WGS sequence"/>
</dbReference>